<dbReference type="RefSeq" id="WP_057880277.1">
    <property type="nucleotide sequence ID" value="NZ_JQCF01000005.1"/>
</dbReference>
<reference evidence="3 4" key="1">
    <citation type="journal article" date="2015" name="Genome Announc.">
        <title>Expanding the biotechnology potential of lactobacilli through comparative genomics of 213 strains and associated genera.</title>
        <authorList>
            <person name="Sun Z."/>
            <person name="Harris H.M."/>
            <person name="McCann A."/>
            <person name="Guo C."/>
            <person name="Argimon S."/>
            <person name="Zhang W."/>
            <person name="Yang X."/>
            <person name="Jeffery I.B."/>
            <person name="Cooney J.C."/>
            <person name="Kagawa T.F."/>
            <person name="Liu W."/>
            <person name="Song Y."/>
            <person name="Salvetti E."/>
            <person name="Wrobel A."/>
            <person name="Rasinkangas P."/>
            <person name="Parkhill J."/>
            <person name="Rea M.C."/>
            <person name="O'Sullivan O."/>
            <person name="Ritari J."/>
            <person name="Douillard F.P."/>
            <person name="Paul Ross R."/>
            <person name="Yang R."/>
            <person name="Briner A.E."/>
            <person name="Felis G.E."/>
            <person name="de Vos W.M."/>
            <person name="Barrangou R."/>
            <person name="Klaenhammer T.R."/>
            <person name="Caufield P.W."/>
            <person name="Cui Y."/>
            <person name="Zhang H."/>
            <person name="O'Toole P.W."/>
        </authorList>
    </citation>
    <scope>NUCLEOTIDE SEQUENCE [LARGE SCALE GENOMIC DNA]</scope>
    <source>
        <strain evidence="3 4">DSM 24716</strain>
    </source>
</reference>
<proteinExistence type="predicted"/>
<dbReference type="AlphaFoldDB" id="A0A0R2LP58"/>
<evidence type="ECO:0000256" key="1">
    <source>
        <dbReference type="SAM" id="MobiDB-lite"/>
    </source>
</evidence>
<evidence type="ECO:0000313" key="3">
    <source>
        <dbReference type="EMBL" id="KRO00122.1"/>
    </source>
</evidence>
<evidence type="ECO:0000313" key="4">
    <source>
        <dbReference type="Proteomes" id="UP000051006"/>
    </source>
</evidence>
<name>A0A0R2LP58_9LACO</name>
<feature type="region of interest" description="Disordered" evidence="1">
    <location>
        <begin position="181"/>
        <end position="256"/>
    </location>
</feature>
<feature type="signal peptide" evidence="2">
    <location>
        <begin position="1"/>
        <end position="22"/>
    </location>
</feature>
<gene>
    <name evidence="3" type="ORF">IV57_GL002138</name>
</gene>
<keyword evidence="4" id="KW-1185">Reference proteome</keyword>
<keyword evidence="2" id="KW-0732">Signal</keyword>
<protein>
    <submittedName>
        <fullName evidence="3">Cell surface protein</fullName>
    </submittedName>
</protein>
<dbReference type="OrthoDB" id="2323075at2"/>
<comment type="caution">
    <text evidence="3">The sequence shown here is derived from an EMBL/GenBank/DDBJ whole genome shotgun (WGS) entry which is preliminary data.</text>
</comment>
<organism evidence="3 4">
    <name type="scientific">Companilactobacillus kimchiensis</name>
    <dbReference type="NCBI Taxonomy" id="993692"/>
    <lineage>
        <taxon>Bacteria</taxon>
        <taxon>Bacillati</taxon>
        <taxon>Bacillota</taxon>
        <taxon>Bacilli</taxon>
        <taxon>Lactobacillales</taxon>
        <taxon>Lactobacillaceae</taxon>
        <taxon>Companilactobacillus</taxon>
    </lineage>
</organism>
<feature type="compositionally biased region" description="Low complexity" evidence="1">
    <location>
        <begin position="191"/>
        <end position="254"/>
    </location>
</feature>
<dbReference type="PATRIC" id="fig|993692.3.peg.2170"/>
<evidence type="ECO:0000256" key="2">
    <source>
        <dbReference type="SAM" id="SignalP"/>
    </source>
</evidence>
<dbReference type="STRING" id="993692.IV57_GL002138"/>
<accession>A0A0R2LP58</accession>
<sequence length="416" mass="45189">MNLSKSASIIAALAMATTGALLVSQKQDDASTIATVTTDGPARLYDVNGNMITDRALAPNSQWLVGKVYRTNDKAIYQVSNNEYLRSEDSYLTGDLAFTQPSREVSTKLIGTINRGNATLYRDDTNKLSAERELSDGSVWAIGKHYVNKNGEDFFQVSTHEYVNGSHLSLNRYPDDGTYSANFGISGADQSNNNSSVDTNTDNSNTNTNDNSNNTNTSVDTNTDTSNNNNTSSNTTDTNTDNSGSTSTDTDNGSYQPNLANINKYFVAYLNALHKANGTEPVQLSDDMMNYATQRAGQQDGNNLDHSTASRDTSENLSGAGFNYMGYQGIKSDKDAAYFLLKEWYDEGNNMDGVGQPGHFGHRAALIYSGPNVGLGITDTDASFDADWNESELDAQNKMFYATSEPNTQFISKDAI</sequence>
<dbReference type="EMBL" id="JQCF01000005">
    <property type="protein sequence ID" value="KRO00122.1"/>
    <property type="molecule type" value="Genomic_DNA"/>
</dbReference>
<dbReference type="Proteomes" id="UP000051006">
    <property type="component" value="Unassembled WGS sequence"/>
</dbReference>
<feature type="chain" id="PRO_5038552353" evidence="2">
    <location>
        <begin position="23"/>
        <end position="416"/>
    </location>
</feature>